<evidence type="ECO:0000313" key="2">
    <source>
        <dbReference type="Proteomes" id="UP001220256"/>
    </source>
</evidence>
<accession>A0ABQ8W8Q0</accession>
<protein>
    <submittedName>
        <fullName evidence="1">Uncharacterized protein</fullName>
    </submittedName>
</protein>
<comment type="caution">
    <text evidence="1">The sequence shown here is derived from an EMBL/GenBank/DDBJ whole genome shotgun (WGS) entry which is preliminary data.</text>
</comment>
<gene>
    <name evidence="1" type="ORF">N7505_009622</name>
</gene>
<reference evidence="1 2" key="1">
    <citation type="journal article" date="2023" name="IMA Fungus">
        <title>Comparative genomic study of the Penicillium genus elucidates a diverse pangenome and 15 lateral gene transfer events.</title>
        <authorList>
            <person name="Petersen C."/>
            <person name="Sorensen T."/>
            <person name="Nielsen M.R."/>
            <person name="Sondergaard T.E."/>
            <person name="Sorensen J.L."/>
            <person name="Fitzpatrick D.A."/>
            <person name="Frisvad J.C."/>
            <person name="Nielsen K.L."/>
        </authorList>
    </citation>
    <scope>NUCLEOTIDE SEQUENCE [LARGE SCALE GENOMIC DNA]</scope>
    <source>
        <strain evidence="1 2">IBT 3361</strain>
    </source>
</reference>
<dbReference type="EMBL" id="JAPVEB010000008">
    <property type="protein sequence ID" value="KAJ5260241.1"/>
    <property type="molecule type" value="Genomic_DNA"/>
</dbReference>
<evidence type="ECO:0000313" key="1">
    <source>
        <dbReference type="EMBL" id="KAJ5260241.1"/>
    </source>
</evidence>
<name>A0ABQ8W8Q0_PENCH</name>
<organism evidence="1 2">
    <name type="scientific">Penicillium chrysogenum</name>
    <name type="common">Penicillium notatum</name>
    <dbReference type="NCBI Taxonomy" id="5076"/>
    <lineage>
        <taxon>Eukaryota</taxon>
        <taxon>Fungi</taxon>
        <taxon>Dikarya</taxon>
        <taxon>Ascomycota</taxon>
        <taxon>Pezizomycotina</taxon>
        <taxon>Eurotiomycetes</taxon>
        <taxon>Eurotiomycetidae</taxon>
        <taxon>Eurotiales</taxon>
        <taxon>Aspergillaceae</taxon>
        <taxon>Penicillium</taxon>
        <taxon>Penicillium chrysogenum species complex</taxon>
    </lineage>
</organism>
<sequence>MSSHMREIPKDPVASHHTELSTDARLIRATEGILAVTEALEDEGVVKYLRFTDVSPAIAAKFLFEVCPADRTTGRIDCEMCQVLDRMGLSTSLSPSGSIRLSGVFSSKQADGPWIPTPPILGRGEWPTIVLEVGVSVTYQKLKADAA</sequence>
<dbReference type="Proteomes" id="UP001220256">
    <property type="component" value="Unassembled WGS sequence"/>
</dbReference>
<proteinExistence type="predicted"/>
<keyword evidence="2" id="KW-1185">Reference proteome</keyword>